<gene>
    <name evidence="6" type="ORF">OSB1V03_LOCUS5269</name>
</gene>
<dbReference type="AlphaFoldDB" id="A0A7R9PYM9"/>
<dbReference type="InterPro" id="IPR018202">
    <property type="entry name" value="Ser_caboxypep_ser_AS"/>
</dbReference>
<dbReference type="Proteomes" id="UP000759131">
    <property type="component" value="Unassembled WGS sequence"/>
</dbReference>
<protein>
    <recommendedName>
        <fullName evidence="5">Carboxypeptidase</fullName>
        <ecNumber evidence="5">3.4.16.-</ecNumber>
    </recommendedName>
</protein>
<dbReference type="SUPFAM" id="SSF53474">
    <property type="entry name" value="alpha/beta-Hydrolases"/>
    <property type="match status" value="1"/>
</dbReference>
<keyword evidence="2 5" id="KW-0121">Carboxypeptidase</keyword>
<organism evidence="6">
    <name type="scientific">Medioppia subpectinata</name>
    <dbReference type="NCBI Taxonomy" id="1979941"/>
    <lineage>
        <taxon>Eukaryota</taxon>
        <taxon>Metazoa</taxon>
        <taxon>Ecdysozoa</taxon>
        <taxon>Arthropoda</taxon>
        <taxon>Chelicerata</taxon>
        <taxon>Arachnida</taxon>
        <taxon>Acari</taxon>
        <taxon>Acariformes</taxon>
        <taxon>Sarcoptiformes</taxon>
        <taxon>Oribatida</taxon>
        <taxon>Brachypylina</taxon>
        <taxon>Oppioidea</taxon>
        <taxon>Oppiidae</taxon>
        <taxon>Medioppia</taxon>
    </lineage>
</organism>
<dbReference type="FunFam" id="3.40.50.1820:FF:000335">
    <property type="entry name" value="Carboxypeptidase"/>
    <property type="match status" value="1"/>
</dbReference>
<dbReference type="GO" id="GO:0006508">
    <property type="term" value="P:proteolysis"/>
    <property type="evidence" value="ECO:0007669"/>
    <property type="project" value="UniProtKB-KW"/>
</dbReference>
<evidence type="ECO:0000313" key="7">
    <source>
        <dbReference type="Proteomes" id="UP000759131"/>
    </source>
</evidence>
<keyword evidence="7" id="KW-1185">Reference proteome</keyword>
<dbReference type="InterPro" id="IPR001563">
    <property type="entry name" value="Peptidase_S10"/>
</dbReference>
<sequence length="448" mass="50249">VLAVNEDEITSLPGLSDAIKFKQYSGYLNASKGRHHFYWFVESESDPQNAPVVLWLTGGPGCSSIFGMITENGPFRANEDGKTLSLHDFRWNSVANMVYMESPVSTGFSYDETTDKPYNNDETTAYDNYLALESFFAKYPHLKKNPFYITGESYGGVYVPMLAHELFKQNSTINLKGLSVGNGLLGGWRDGQSIVDFLLGHGLVTTDWYAKKIEACCECTAGIQHECDFDKAPNKTKCESIPMAMMSTPNPYNIYDECVPDLDVQNLFNTYHKQQFEKIGVKFSISDGFKQNAKPKCPKNGHTPYLNDPAVQKALHIREGGVRWGACRGIYDRTHGYTSQEKIAFDLIHTYKIGRFVVYNGDTDTTCDFISDQRFIDGVAVSTQSKKLENYRIWREDGKPDGRIGGFVQHYENGLSFVLARGAGHMVPEDKPEAGLQIFKHLLGLAKL</sequence>
<dbReference type="PRINTS" id="PR00724">
    <property type="entry name" value="CRBOXYPTASEC"/>
</dbReference>
<reference evidence="6" key="1">
    <citation type="submission" date="2020-11" db="EMBL/GenBank/DDBJ databases">
        <authorList>
            <person name="Tran Van P."/>
        </authorList>
    </citation>
    <scope>NUCLEOTIDE SEQUENCE</scope>
</reference>
<evidence type="ECO:0000256" key="4">
    <source>
        <dbReference type="ARBA" id="ARBA00022801"/>
    </source>
</evidence>
<dbReference type="PROSITE" id="PS00131">
    <property type="entry name" value="CARBOXYPEPT_SER_SER"/>
    <property type="match status" value="1"/>
</dbReference>
<dbReference type="EC" id="3.4.16.-" evidence="5"/>
<dbReference type="InterPro" id="IPR029058">
    <property type="entry name" value="AB_hydrolase_fold"/>
</dbReference>
<dbReference type="GO" id="GO:1904715">
    <property type="term" value="P:negative regulation of chaperone-mediated autophagy"/>
    <property type="evidence" value="ECO:0007669"/>
    <property type="project" value="UniProtKB-ARBA"/>
</dbReference>
<dbReference type="Gene3D" id="3.40.50.1820">
    <property type="entry name" value="alpha/beta hydrolase"/>
    <property type="match status" value="1"/>
</dbReference>
<dbReference type="GO" id="GO:0004185">
    <property type="term" value="F:serine-type carboxypeptidase activity"/>
    <property type="evidence" value="ECO:0007669"/>
    <property type="project" value="UniProtKB-UniRule"/>
</dbReference>
<evidence type="ECO:0000256" key="2">
    <source>
        <dbReference type="ARBA" id="ARBA00022645"/>
    </source>
</evidence>
<evidence type="ECO:0000256" key="1">
    <source>
        <dbReference type="ARBA" id="ARBA00009431"/>
    </source>
</evidence>
<feature type="non-terminal residue" evidence="6">
    <location>
        <position position="1"/>
    </location>
</feature>
<evidence type="ECO:0000256" key="5">
    <source>
        <dbReference type="RuleBase" id="RU361156"/>
    </source>
</evidence>
<proteinExistence type="inferred from homology"/>
<dbReference type="EMBL" id="CAJPIZ010002604">
    <property type="protein sequence ID" value="CAG2105260.1"/>
    <property type="molecule type" value="Genomic_DNA"/>
</dbReference>
<dbReference type="PANTHER" id="PTHR11802:SF201">
    <property type="entry name" value="CARBOXYPEPTIDASE"/>
    <property type="match status" value="1"/>
</dbReference>
<dbReference type="PANTHER" id="PTHR11802">
    <property type="entry name" value="SERINE PROTEASE FAMILY S10 SERINE CARBOXYPEPTIDASE"/>
    <property type="match status" value="1"/>
</dbReference>
<evidence type="ECO:0000313" key="6">
    <source>
        <dbReference type="EMBL" id="CAD7624830.1"/>
    </source>
</evidence>
<evidence type="ECO:0000256" key="3">
    <source>
        <dbReference type="ARBA" id="ARBA00022670"/>
    </source>
</evidence>
<comment type="similarity">
    <text evidence="1 5">Belongs to the peptidase S10 family.</text>
</comment>
<dbReference type="GO" id="GO:0031647">
    <property type="term" value="P:regulation of protein stability"/>
    <property type="evidence" value="ECO:0007669"/>
    <property type="project" value="UniProtKB-ARBA"/>
</dbReference>
<dbReference type="OrthoDB" id="1022205at2759"/>
<name>A0A7R9PYM9_9ACAR</name>
<dbReference type="EMBL" id="OC857179">
    <property type="protein sequence ID" value="CAD7624830.1"/>
    <property type="molecule type" value="Genomic_DNA"/>
</dbReference>
<dbReference type="Pfam" id="PF00450">
    <property type="entry name" value="Peptidase_S10"/>
    <property type="match status" value="1"/>
</dbReference>
<accession>A0A7R9PYM9</accession>
<keyword evidence="4 5" id="KW-0378">Hydrolase</keyword>
<keyword evidence="3 5" id="KW-0645">Protease</keyword>